<evidence type="ECO:0000256" key="3">
    <source>
        <dbReference type="ARBA" id="ARBA00004496"/>
    </source>
</evidence>
<gene>
    <name evidence="11" type="primary">apt</name>
    <name evidence="13" type="ORF">G3M70_04635</name>
</gene>
<dbReference type="HAMAP" id="MF_00004">
    <property type="entry name" value="Aden_phosphoribosyltr"/>
    <property type="match status" value="1"/>
</dbReference>
<evidence type="ECO:0000256" key="4">
    <source>
        <dbReference type="ARBA" id="ARBA00004659"/>
    </source>
</evidence>
<dbReference type="GO" id="GO:0002055">
    <property type="term" value="F:adenine binding"/>
    <property type="evidence" value="ECO:0007669"/>
    <property type="project" value="TreeGrafter"/>
</dbReference>
<dbReference type="GO" id="GO:0006168">
    <property type="term" value="P:adenine salvage"/>
    <property type="evidence" value="ECO:0007669"/>
    <property type="project" value="InterPro"/>
</dbReference>
<evidence type="ECO:0000256" key="8">
    <source>
        <dbReference type="ARBA" id="ARBA00022676"/>
    </source>
</evidence>
<dbReference type="InterPro" id="IPR029057">
    <property type="entry name" value="PRTase-like"/>
</dbReference>
<accession>A0A7T0BUM1</accession>
<proteinExistence type="inferred from homology"/>
<feature type="domain" description="Phosphoribosyltransferase" evidence="12">
    <location>
        <begin position="30"/>
        <end position="137"/>
    </location>
</feature>
<dbReference type="EC" id="2.4.2.7" evidence="6 11"/>
<dbReference type="GO" id="GO:0003999">
    <property type="term" value="F:adenine phosphoribosyltransferase activity"/>
    <property type="evidence" value="ECO:0007669"/>
    <property type="project" value="UniProtKB-UniRule"/>
</dbReference>
<evidence type="ECO:0000256" key="11">
    <source>
        <dbReference type="HAMAP-Rule" id="MF_00004"/>
    </source>
</evidence>
<dbReference type="NCBIfam" id="TIGR01090">
    <property type="entry name" value="apt"/>
    <property type="match status" value="1"/>
</dbReference>
<organism evidence="13 14">
    <name type="scientific">Candidatus Nitronauta litoralis</name>
    <dbReference type="NCBI Taxonomy" id="2705533"/>
    <lineage>
        <taxon>Bacteria</taxon>
        <taxon>Pseudomonadati</taxon>
        <taxon>Nitrospinota/Tectimicrobiota group</taxon>
        <taxon>Nitrospinota</taxon>
        <taxon>Nitrospinia</taxon>
        <taxon>Nitrospinales</taxon>
        <taxon>Nitrospinaceae</taxon>
        <taxon>Candidatus Nitronauta</taxon>
    </lineage>
</organism>
<dbReference type="CDD" id="cd06223">
    <property type="entry name" value="PRTases_typeI"/>
    <property type="match status" value="1"/>
</dbReference>
<dbReference type="NCBIfam" id="NF002636">
    <property type="entry name" value="PRK02304.1-5"/>
    <property type="match status" value="1"/>
</dbReference>
<dbReference type="UniPathway" id="UPA00588">
    <property type="reaction ID" value="UER00646"/>
</dbReference>
<dbReference type="PANTHER" id="PTHR32315">
    <property type="entry name" value="ADENINE PHOSPHORIBOSYLTRANSFERASE"/>
    <property type="match status" value="1"/>
</dbReference>
<comment type="subunit">
    <text evidence="11">Homodimer.</text>
</comment>
<dbReference type="InterPro" id="IPR000836">
    <property type="entry name" value="PRTase_dom"/>
</dbReference>
<keyword evidence="7 11" id="KW-0963">Cytoplasm</keyword>
<protein>
    <recommendedName>
        <fullName evidence="6 11">Adenine phosphoribosyltransferase</fullName>
        <shortName evidence="11">APRT</shortName>
        <ecNumber evidence="6 11">2.4.2.7</ecNumber>
    </recommendedName>
</protein>
<dbReference type="PANTHER" id="PTHR32315:SF3">
    <property type="entry name" value="ADENINE PHOSPHORIBOSYLTRANSFERASE"/>
    <property type="match status" value="1"/>
</dbReference>
<dbReference type="Gene3D" id="3.40.50.2020">
    <property type="match status" value="1"/>
</dbReference>
<comment type="subcellular location">
    <subcellularLocation>
        <location evidence="3 11">Cytoplasm</location>
    </subcellularLocation>
</comment>
<sequence>MEEIKKIIRDVPDFPKQGIIFKDITPLLGHPELFSKVVDHLKGRFEGKKIDHIVGIEARGFIFAAPLAYALGAGCVMIRKPGKLPYKTYQQDYSLEYGTDSVEIHQDAVHPGSKVVLIDDVLATGGTMAAAAELVQNNFKADVVEVTFLMELGFLNGREKLPGLSVHSLIQY</sequence>
<comment type="similarity">
    <text evidence="5 11">Belongs to the purine/pyrimidine phosphoribosyltransferase family.</text>
</comment>
<dbReference type="InterPro" id="IPR050054">
    <property type="entry name" value="UPRTase/APRTase"/>
</dbReference>
<evidence type="ECO:0000256" key="10">
    <source>
        <dbReference type="ARBA" id="ARBA00022726"/>
    </source>
</evidence>
<keyword evidence="10 11" id="KW-0660">Purine salvage</keyword>
<dbReference type="AlphaFoldDB" id="A0A7T0BUM1"/>
<reference evidence="13 14" key="1">
    <citation type="submission" date="2020-02" db="EMBL/GenBank/DDBJ databases">
        <title>Genomic and physiological characterization of two novel Nitrospinaceae genera.</title>
        <authorList>
            <person name="Mueller A.J."/>
            <person name="Jung M.-Y."/>
            <person name="Strachan C.R."/>
            <person name="Herbold C.W."/>
            <person name="Kirkegaard R.H."/>
            <person name="Daims H."/>
        </authorList>
    </citation>
    <scope>NUCLEOTIDE SEQUENCE [LARGE SCALE GENOMIC DNA]</scope>
    <source>
        <strain evidence="13">EB</strain>
    </source>
</reference>
<dbReference type="KEGG" id="nli:G3M70_04635"/>
<dbReference type="FunFam" id="3.40.50.2020:FF:000021">
    <property type="entry name" value="Adenine phosphoribosyltransferase"/>
    <property type="match status" value="1"/>
</dbReference>
<dbReference type="GO" id="GO:0006166">
    <property type="term" value="P:purine ribonucleoside salvage"/>
    <property type="evidence" value="ECO:0007669"/>
    <property type="project" value="UniProtKB-UniRule"/>
</dbReference>
<dbReference type="GO" id="GO:0044209">
    <property type="term" value="P:AMP salvage"/>
    <property type="evidence" value="ECO:0007669"/>
    <property type="project" value="UniProtKB-UniRule"/>
</dbReference>
<evidence type="ECO:0000256" key="6">
    <source>
        <dbReference type="ARBA" id="ARBA00011893"/>
    </source>
</evidence>
<comment type="pathway">
    <text evidence="4 11">Purine metabolism; AMP biosynthesis via salvage pathway; AMP from adenine: step 1/1.</text>
</comment>
<dbReference type="InterPro" id="IPR005764">
    <property type="entry name" value="Ade_phspho_trans"/>
</dbReference>
<evidence type="ECO:0000256" key="2">
    <source>
        <dbReference type="ARBA" id="ARBA00003968"/>
    </source>
</evidence>
<dbReference type="EMBL" id="CP048685">
    <property type="protein sequence ID" value="QPJ61213.1"/>
    <property type="molecule type" value="Genomic_DNA"/>
</dbReference>
<name>A0A7T0BUM1_9BACT</name>
<dbReference type="Pfam" id="PF00156">
    <property type="entry name" value="Pribosyltran"/>
    <property type="match status" value="1"/>
</dbReference>
<dbReference type="SUPFAM" id="SSF53271">
    <property type="entry name" value="PRTase-like"/>
    <property type="match status" value="1"/>
</dbReference>
<dbReference type="GO" id="GO:0005737">
    <property type="term" value="C:cytoplasm"/>
    <property type="evidence" value="ECO:0007669"/>
    <property type="project" value="UniProtKB-SubCell"/>
</dbReference>
<comment type="function">
    <text evidence="2 11">Catalyzes a salvage reaction resulting in the formation of AMP, that is energically less costly than de novo synthesis.</text>
</comment>
<keyword evidence="9 11" id="KW-0808">Transferase</keyword>
<evidence type="ECO:0000256" key="9">
    <source>
        <dbReference type="ARBA" id="ARBA00022679"/>
    </source>
</evidence>
<evidence type="ECO:0000259" key="12">
    <source>
        <dbReference type="Pfam" id="PF00156"/>
    </source>
</evidence>
<evidence type="ECO:0000256" key="1">
    <source>
        <dbReference type="ARBA" id="ARBA00000868"/>
    </source>
</evidence>
<dbReference type="Proteomes" id="UP000594688">
    <property type="component" value="Chromosome"/>
</dbReference>
<evidence type="ECO:0000256" key="7">
    <source>
        <dbReference type="ARBA" id="ARBA00022490"/>
    </source>
</evidence>
<evidence type="ECO:0000313" key="13">
    <source>
        <dbReference type="EMBL" id="QPJ61213.1"/>
    </source>
</evidence>
<dbReference type="GO" id="GO:0016208">
    <property type="term" value="F:AMP binding"/>
    <property type="evidence" value="ECO:0007669"/>
    <property type="project" value="TreeGrafter"/>
</dbReference>
<evidence type="ECO:0000256" key="5">
    <source>
        <dbReference type="ARBA" id="ARBA00008391"/>
    </source>
</evidence>
<dbReference type="NCBIfam" id="NF002634">
    <property type="entry name" value="PRK02304.1-3"/>
    <property type="match status" value="1"/>
</dbReference>
<evidence type="ECO:0000313" key="14">
    <source>
        <dbReference type="Proteomes" id="UP000594688"/>
    </source>
</evidence>
<keyword evidence="8 11" id="KW-0328">Glycosyltransferase</keyword>
<comment type="catalytic activity">
    <reaction evidence="1 11">
        <text>AMP + diphosphate = 5-phospho-alpha-D-ribose 1-diphosphate + adenine</text>
        <dbReference type="Rhea" id="RHEA:16609"/>
        <dbReference type="ChEBI" id="CHEBI:16708"/>
        <dbReference type="ChEBI" id="CHEBI:33019"/>
        <dbReference type="ChEBI" id="CHEBI:58017"/>
        <dbReference type="ChEBI" id="CHEBI:456215"/>
        <dbReference type="EC" id="2.4.2.7"/>
    </reaction>
</comment>